<gene>
    <name evidence="2" type="ORF">EYF80_067838</name>
</gene>
<feature type="region of interest" description="Disordered" evidence="1">
    <location>
        <begin position="1"/>
        <end position="29"/>
    </location>
</feature>
<keyword evidence="3" id="KW-1185">Reference proteome</keyword>
<dbReference type="EMBL" id="SRLO01024472">
    <property type="protein sequence ID" value="TNN22050.1"/>
    <property type="molecule type" value="Genomic_DNA"/>
</dbReference>
<evidence type="ECO:0000313" key="2">
    <source>
        <dbReference type="EMBL" id="TNN22050.1"/>
    </source>
</evidence>
<evidence type="ECO:0000256" key="1">
    <source>
        <dbReference type="SAM" id="MobiDB-lite"/>
    </source>
</evidence>
<organism evidence="2 3">
    <name type="scientific">Liparis tanakae</name>
    <name type="common">Tanaka's snailfish</name>
    <dbReference type="NCBI Taxonomy" id="230148"/>
    <lineage>
        <taxon>Eukaryota</taxon>
        <taxon>Metazoa</taxon>
        <taxon>Chordata</taxon>
        <taxon>Craniata</taxon>
        <taxon>Vertebrata</taxon>
        <taxon>Euteleostomi</taxon>
        <taxon>Actinopterygii</taxon>
        <taxon>Neopterygii</taxon>
        <taxon>Teleostei</taxon>
        <taxon>Neoteleostei</taxon>
        <taxon>Acanthomorphata</taxon>
        <taxon>Eupercaria</taxon>
        <taxon>Perciformes</taxon>
        <taxon>Cottioidei</taxon>
        <taxon>Cottales</taxon>
        <taxon>Liparidae</taxon>
        <taxon>Liparis</taxon>
    </lineage>
</organism>
<name>A0A4Z2E0N6_9TELE</name>
<sequence length="48" mass="5598">MRQPPRQVRRAALSRGEQAEPRLPRQHHRGMALWEAVSSLLFRPPRGL</sequence>
<comment type="caution">
    <text evidence="2">The sequence shown here is derived from an EMBL/GenBank/DDBJ whole genome shotgun (WGS) entry which is preliminary data.</text>
</comment>
<reference evidence="2 3" key="1">
    <citation type="submission" date="2019-03" db="EMBL/GenBank/DDBJ databases">
        <title>First draft genome of Liparis tanakae, snailfish: a comprehensive survey of snailfish specific genes.</title>
        <authorList>
            <person name="Kim W."/>
            <person name="Song I."/>
            <person name="Jeong J.-H."/>
            <person name="Kim D."/>
            <person name="Kim S."/>
            <person name="Ryu S."/>
            <person name="Song J.Y."/>
            <person name="Lee S.K."/>
        </authorList>
    </citation>
    <scope>NUCLEOTIDE SEQUENCE [LARGE SCALE GENOMIC DNA]</scope>
    <source>
        <tissue evidence="2">Muscle</tissue>
    </source>
</reference>
<dbReference type="AlphaFoldDB" id="A0A4Z2E0N6"/>
<dbReference type="Proteomes" id="UP000314294">
    <property type="component" value="Unassembled WGS sequence"/>
</dbReference>
<evidence type="ECO:0000313" key="3">
    <source>
        <dbReference type="Proteomes" id="UP000314294"/>
    </source>
</evidence>
<accession>A0A4Z2E0N6</accession>
<protein>
    <submittedName>
        <fullName evidence="2">Uncharacterized protein</fullName>
    </submittedName>
</protein>
<proteinExistence type="predicted"/>